<organism evidence="2 3">
    <name type="scientific">Actinidia rufa</name>
    <dbReference type="NCBI Taxonomy" id="165716"/>
    <lineage>
        <taxon>Eukaryota</taxon>
        <taxon>Viridiplantae</taxon>
        <taxon>Streptophyta</taxon>
        <taxon>Embryophyta</taxon>
        <taxon>Tracheophyta</taxon>
        <taxon>Spermatophyta</taxon>
        <taxon>Magnoliopsida</taxon>
        <taxon>eudicotyledons</taxon>
        <taxon>Gunneridae</taxon>
        <taxon>Pentapetalae</taxon>
        <taxon>asterids</taxon>
        <taxon>Ericales</taxon>
        <taxon>Actinidiaceae</taxon>
        <taxon>Actinidia</taxon>
    </lineage>
</organism>
<reference evidence="2 3" key="1">
    <citation type="submission" date="2019-07" db="EMBL/GenBank/DDBJ databases">
        <title>De Novo Assembly of kiwifruit Actinidia rufa.</title>
        <authorList>
            <person name="Sugita-Konishi S."/>
            <person name="Sato K."/>
            <person name="Mori E."/>
            <person name="Abe Y."/>
            <person name="Kisaki G."/>
            <person name="Hamano K."/>
            <person name="Suezawa K."/>
            <person name="Otani M."/>
            <person name="Fukuda T."/>
            <person name="Manabe T."/>
            <person name="Gomi K."/>
            <person name="Tabuchi M."/>
            <person name="Akimitsu K."/>
            <person name="Kataoka I."/>
        </authorList>
    </citation>
    <scope>NUCLEOTIDE SEQUENCE [LARGE SCALE GENOMIC DNA]</scope>
    <source>
        <strain evidence="3">cv. Fuchu</strain>
    </source>
</reference>
<proteinExistence type="predicted"/>
<gene>
    <name evidence="2" type="ORF">Acr_05g0003750</name>
</gene>
<dbReference type="EMBL" id="BJWL01000005">
    <property type="protein sequence ID" value="GFY86736.1"/>
    <property type="molecule type" value="Genomic_DNA"/>
</dbReference>
<dbReference type="Proteomes" id="UP000585474">
    <property type="component" value="Unassembled WGS sequence"/>
</dbReference>
<name>A0A7J0EKJ5_9ERIC</name>
<sequence>MNSENATSKRVFPTEEHVVAQHSNRNGIGDGRINDGSGVAHDSAALGPAEAVNEGPHRPFHDGGDHERQEPERGPHHLAPARVAGRATLDTYRHLFYQCSELEIMKNHKIEAMNFLPSGALLICGAYRQWVGYVAPCESARLDTCLCKMGN</sequence>
<feature type="compositionally biased region" description="Basic and acidic residues" evidence="1">
    <location>
        <begin position="55"/>
        <end position="75"/>
    </location>
</feature>
<dbReference type="AlphaFoldDB" id="A0A7J0EKJ5"/>
<evidence type="ECO:0000313" key="3">
    <source>
        <dbReference type="Proteomes" id="UP000585474"/>
    </source>
</evidence>
<keyword evidence="3" id="KW-1185">Reference proteome</keyword>
<comment type="caution">
    <text evidence="2">The sequence shown here is derived from an EMBL/GenBank/DDBJ whole genome shotgun (WGS) entry which is preliminary data.</text>
</comment>
<feature type="region of interest" description="Disordered" evidence="1">
    <location>
        <begin position="1"/>
        <end position="78"/>
    </location>
</feature>
<protein>
    <submittedName>
        <fullName evidence="2">Uncharacterized protein</fullName>
    </submittedName>
</protein>
<evidence type="ECO:0000313" key="2">
    <source>
        <dbReference type="EMBL" id="GFY86736.1"/>
    </source>
</evidence>
<evidence type="ECO:0000256" key="1">
    <source>
        <dbReference type="SAM" id="MobiDB-lite"/>
    </source>
</evidence>
<dbReference type="OrthoDB" id="10589590at2759"/>
<accession>A0A7J0EKJ5</accession>